<dbReference type="Pfam" id="PF00082">
    <property type="entry name" value="Peptidase_S8"/>
    <property type="match status" value="1"/>
</dbReference>
<accession>A0A2N5M9J8</accession>
<dbReference type="InterPro" id="IPR015500">
    <property type="entry name" value="Peptidase_S8_subtilisin-rel"/>
</dbReference>
<evidence type="ECO:0000256" key="6">
    <source>
        <dbReference type="ARBA" id="ARBA00022801"/>
    </source>
</evidence>
<name>A0A2N5M9J8_9BACI</name>
<comment type="caution">
    <text evidence="14">The sequence shown here is derived from an EMBL/GenBank/DDBJ whole genome shotgun (WGS) entry which is preliminary data.</text>
</comment>
<dbReference type="PROSITE" id="PS51892">
    <property type="entry name" value="SUBTILASE"/>
    <property type="match status" value="1"/>
</dbReference>
<dbReference type="InterPro" id="IPR050131">
    <property type="entry name" value="Peptidase_S8_subtilisin-like"/>
</dbReference>
<evidence type="ECO:0000313" key="15">
    <source>
        <dbReference type="Proteomes" id="UP000234748"/>
    </source>
</evidence>
<dbReference type="PROSITE" id="PS00136">
    <property type="entry name" value="SUBTILASE_ASP"/>
    <property type="match status" value="1"/>
</dbReference>
<comment type="similarity">
    <text evidence="3 9 10">Belongs to the peptidase S8 family.</text>
</comment>
<evidence type="ECO:0000256" key="1">
    <source>
        <dbReference type="ARBA" id="ARBA00001913"/>
    </source>
</evidence>
<feature type="chain" id="PRO_5014620031" description="Peptidase S8" evidence="11">
    <location>
        <begin position="29"/>
        <end position="626"/>
    </location>
</feature>
<keyword evidence="5 9" id="KW-0645">Protease</keyword>
<dbReference type="InterPro" id="IPR041498">
    <property type="entry name" value="Big_6"/>
</dbReference>
<evidence type="ECO:0000256" key="8">
    <source>
        <dbReference type="ARBA" id="ARBA00022837"/>
    </source>
</evidence>
<dbReference type="InterPro" id="IPR023827">
    <property type="entry name" value="Peptidase_S8_Asp-AS"/>
</dbReference>
<keyword evidence="11" id="KW-0732">Signal</keyword>
<evidence type="ECO:0000256" key="11">
    <source>
        <dbReference type="SAM" id="SignalP"/>
    </source>
</evidence>
<dbReference type="EMBL" id="PGUY01000013">
    <property type="protein sequence ID" value="PLT31026.1"/>
    <property type="molecule type" value="Genomic_DNA"/>
</dbReference>
<feature type="active site" description="Charge relay system" evidence="9">
    <location>
        <position position="168"/>
    </location>
</feature>
<dbReference type="PANTHER" id="PTHR43806:SF11">
    <property type="entry name" value="CEREVISIN-RELATED"/>
    <property type="match status" value="1"/>
</dbReference>
<keyword evidence="7 9" id="KW-0720">Serine protease</keyword>
<evidence type="ECO:0000313" key="14">
    <source>
        <dbReference type="EMBL" id="PLT31026.1"/>
    </source>
</evidence>
<dbReference type="InterPro" id="IPR023828">
    <property type="entry name" value="Peptidase_S8_Ser-AS"/>
</dbReference>
<keyword evidence="4" id="KW-0964">Secreted</keyword>
<keyword evidence="6 9" id="KW-0378">Hydrolase</keyword>
<dbReference type="AlphaFoldDB" id="A0A2N5M9J8"/>
<organism evidence="14 15">
    <name type="scientific">Peribacillus deserti</name>
    <dbReference type="NCBI Taxonomy" id="673318"/>
    <lineage>
        <taxon>Bacteria</taxon>
        <taxon>Bacillati</taxon>
        <taxon>Bacillota</taxon>
        <taxon>Bacilli</taxon>
        <taxon>Bacillales</taxon>
        <taxon>Bacillaceae</taxon>
        <taxon>Peribacillus</taxon>
    </lineage>
</organism>
<evidence type="ECO:0000256" key="4">
    <source>
        <dbReference type="ARBA" id="ARBA00022525"/>
    </source>
</evidence>
<gene>
    <name evidence="14" type="ORF">CUU66_04265</name>
</gene>
<dbReference type="GO" id="GO:0004252">
    <property type="term" value="F:serine-type endopeptidase activity"/>
    <property type="evidence" value="ECO:0007669"/>
    <property type="project" value="UniProtKB-UniRule"/>
</dbReference>
<dbReference type="Pfam" id="PF17936">
    <property type="entry name" value="Big_6"/>
    <property type="match status" value="1"/>
</dbReference>
<feature type="domain" description="Bacterial Ig" evidence="13">
    <location>
        <begin position="546"/>
        <end position="625"/>
    </location>
</feature>
<evidence type="ECO:0000256" key="2">
    <source>
        <dbReference type="ARBA" id="ARBA00004613"/>
    </source>
</evidence>
<sequence>MLGTFFKVMAPLALTTALVSIIPHAASADENADRRQKTFYSGNEVRTPASSADLASVHDRQAVIKSSKPIKGLLASFHLTLVDQFKSGSETVYIIRIPASQNYHSILKVAGKFPGVITAEPNYVKKHLAVTAPNDTYAASQWYLPKLGITDVWETYTFTHPVKIAVLDTGINYDHPDLSSGQILPGYDFVNDDADPLDYVGHGTMVSGVIAAQANNHKGIAGVAAKNPNIKILPVKIGSAKGAEIADEIRGIDYAIKQGADIINISFGSEESSQAEYDAISRAVSKGILVVSSAGNEGEYKFPVSFPAAYPEVLSVGSTDSKDKLSVFSNTGEAIDLAAPGENIAVPTRRGGYDLKAAGTSFSAPIVSGLAGLMLSADNTLEPYEIEYLLERSAYKMPGYTSFWNKYTGFGRVNLLKAFQTDLPNLSKDAGDLRTKARVIAVNKTYTDKFDTPLDSDWFVLKAVKNMKIKVDVSAVSYTDPVIWTDRLVNGKPAEEKEYDAKRISSGESFTISIKPGSNYIQLFEKNNHFSQNSYTMKITELDITAPAAPYVYAVNSKSTAVKGKAEKASTVKVYYGTKLLRSVKATTSGTFSAAITKQPAGRVLTVTATDAAGNKSKITKVTVKK</sequence>
<dbReference type="RefSeq" id="WP_101640438.1">
    <property type="nucleotide sequence ID" value="NZ_PGUY01000013.1"/>
</dbReference>
<dbReference type="PRINTS" id="PR00723">
    <property type="entry name" value="SUBTILISIN"/>
</dbReference>
<evidence type="ECO:0008006" key="16">
    <source>
        <dbReference type="Google" id="ProtNLM"/>
    </source>
</evidence>
<feature type="active site" description="Charge relay system" evidence="9">
    <location>
        <position position="202"/>
    </location>
</feature>
<dbReference type="InterPro" id="IPR036852">
    <property type="entry name" value="Peptidase_S8/S53_dom_sf"/>
</dbReference>
<evidence type="ECO:0000259" key="13">
    <source>
        <dbReference type="Pfam" id="PF17936"/>
    </source>
</evidence>
<dbReference type="GO" id="GO:0005576">
    <property type="term" value="C:extracellular region"/>
    <property type="evidence" value="ECO:0007669"/>
    <property type="project" value="UniProtKB-SubCell"/>
</dbReference>
<comment type="cofactor">
    <cofactor evidence="1">
        <name>Ca(2+)</name>
        <dbReference type="ChEBI" id="CHEBI:29108"/>
    </cofactor>
</comment>
<dbReference type="OrthoDB" id="9798386at2"/>
<dbReference type="Gene3D" id="2.60.40.10">
    <property type="entry name" value="Immunoglobulins"/>
    <property type="match status" value="1"/>
</dbReference>
<dbReference type="Gene3D" id="3.40.50.200">
    <property type="entry name" value="Peptidase S8/S53 domain"/>
    <property type="match status" value="1"/>
</dbReference>
<comment type="subcellular location">
    <subcellularLocation>
        <location evidence="2">Secreted</location>
    </subcellularLocation>
</comment>
<dbReference type="Gene3D" id="2.60.120.380">
    <property type="match status" value="1"/>
</dbReference>
<reference evidence="14 15" key="1">
    <citation type="submission" date="2017-11" db="EMBL/GenBank/DDBJ databases">
        <title>Comparitive Functional Genomics of Dry Heat Resistant strains isolated from the Viking Spacecraft.</title>
        <authorList>
            <person name="Seuylemezian A."/>
            <person name="Cooper K."/>
            <person name="Vaishampayan P."/>
        </authorList>
    </citation>
    <scope>NUCLEOTIDE SEQUENCE [LARGE SCALE GENOMIC DNA]</scope>
    <source>
        <strain evidence="14 15">V1-29</strain>
    </source>
</reference>
<dbReference type="Proteomes" id="UP000234748">
    <property type="component" value="Unassembled WGS sequence"/>
</dbReference>
<evidence type="ECO:0000256" key="7">
    <source>
        <dbReference type="ARBA" id="ARBA00022825"/>
    </source>
</evidence>
<evidence type="ECO:0000256" key="3">
    <source>
        <dbReference type="ARBA" id="ARBA00011073"/>
    </source>
</evidence>
<protein>
    <recommendedName>
        <fullName evidence="16">Peptidase S8</fullName>
    </recommendedName>
</protein>
<dbReference type="InterPro" id="IPR000209">
    <property type="entry name" value="Peptidase_S8/S53_dom"/>
</dbReference>
<dbReference type="InterPro" id="IPR022398">
    <property type="entry name" value="Peptidase_S8_His-AS"/>
</dbReference>
<feature type="active site" description="Charge relay system" evidence="9">
    <location>
        <position position="361"/>
    </location>
</feature>
<dbReference type="SUPFAM" id="SSF52743">
    <property type="entry name" value="Subtilisin-like"/>
    <property type="match status" value="1"/>
</dbReference>
<dbReference type="PROSITE" id="PS00138">
    <property type="entry name" value="SUBTILASE_SER"/>
    <property type="match status" value="1"/>
</dbReference>
<feature type="domain" description="Peptidase S8/S53" evidence="12">
    <location>
        <begin position="162"/>
        <end position="396"/>
    </location>
</feature>
<evidence type="ECO:0000256" key="10">
    <source>
        <dbReference type="RuleBase" id="RU003355"/>
    </source>
</evidence>
<keyword evidence="8" id="KW-0106">Calcium</keyword>
<dbReference type="GO" id="GO:0006508">
    <property type="term" value="P:proteolysis"/>
    <property type="evidence" value="ECO:0007669"/>
    <property type="project" value="UniProtKB-KW"/>
</dbReference>
<dbReference type="InterPro" id="IPR013783">
    <property type="entry name" value="Ig-like_fold"/>
</dbReference>
<evidence type="ECO:0000256" key="9">
    <source>
        <dbReference type="PROSITE-ProRule" id="PRU01240"/>
    </source>
</evidence>
<proteinExistence type="inferred from homology"/>
<evidence type="ECO:0000259" key="12">
    <source>
        <dbReference type="Pfam" id="PF00082"/>
    </source>
</evidence>
<keyword evidence="15" id="KW-1185">Reference proteome</keyword>
<dbReference type="PANTHER" id="PTHR43806">
    <property type="entry name" value="PEPTIDASE S8"/>
    <property type="match status" value="1"/>
</dbReference>
<evidence type="ECO:0000256" key="5">
    <source>
        <dbReference type="ARBA" id="ARBA00022670"/>
    </source>
</evidence>
<feature type="signal peptide" evidence="11">
    <location>
        <begin position="1"/>
        <end position="28"/>
    </location>
</feature>
<dbReference type="PROSITE" id="PS00137">
    <property type="entry name" value="SUBTILASE_HIS"/>
    <property type="match status" value="1"/>
</dbReference>